<dbReference type="Gene3D" id="3.40.47.10">
    <property type="match status" value="1"/>
</dbReference>
<dbReference type="KEGG" id="ksd:KS2013_2284"/>
<evidence type="ECO:0000256" key="3">
    <source>
        <dbReference type="ARBA" id="ARBA00022679"/>
    </source>
</evidence>
<dbReference type="SUPFAM" id="SSF53901">
    <property type="entry name" value="Thiolase-like"/>
    <property type="match status" value="2"/>
</dbReference>
<comment type="similarity">
    <text evidence="2 4">Belongs to the thiolase-like superfamily. Beta-ketoacyl-ACP synthases family.</text>
</comment>
<dbReference type="PROSITE" id="PS00606">
    <property type="entry name" value="KS3_1"/>
    <property type="match status" value="1"/>
</dbReference>
<keyword evidence="7" id="KW-1185">Reference proteome</keyword>
<evidence type="ECO:0000256" key="1">
    <source>
        <dbReference type="ARBA" id="ARBA00005194"/>
    </source>
</evidence>
<dbReference type="STRING" id="1144748.KS2013_2284"/>
<dbReference type="InterPro" id="IPR018201">
    <property type="entry name" value="Ketoacyl_synth_AS"/>
</dbReference>
<dbReference type="GO" id="GO:0004315">
    <property type="term" value="F:3-oxoacyl-[acyl-carrier-protein] synthase activity"/>
    <property type="evidence" value="ECO:0007669"/>
    <property type="project" value="InterPro"/>
</dbReference>
<evidence type="ECO:0000259" key="5">
    <source>
        <dbReference type="PROSITE" id="PS52004"/>
    </source>
</evidence>
<dbReference type="InterPro" id="IPR016039">
    <property type="entry name" value="Thiolase-like"/>
</dbReference>
<dbReference type="PANTHER" id="PTHR11712">
    <property type="entry name" value="POLYKETIDE SYNTHASE-RELATED"/>
    <property type="match status" value="1"/>
</dbReference>
<evidence type="ECO:0000313" key="7">
    <source>
        <dbReference type="Proteomes" id="UP000094147"/>
    </source>
</evidence>
<dbReference type="GO" id="GO:0005829">
    <property type="term" value="C:cytosol"/>
    <property type="evidence" value="ECO:0007669"/>
    <property type="project" value="TreeGrafter"/>
</dbReference>
<dbReference type="RefSeq" id="WP_068994079.1">
    <property type="nucleotide sequence ID" value="NZ_CP012418.1"/>
</dbReference>
<evidence type="ECO:0000256" key="4">
    <source>
        <dbReference type="RuleBase" id="RU003694"/>
    </source>
</evidence>
<dbReference type="PROSITE" id="PS52004">
    <property type="entry name" value="KS3_2"/>
    <property type="match status" value="1"/>
</dbReference>
<dbReference type="Pfam" id="PF02801">
    <property type="entry name" value="Ketoacyl-synt_C"/>
    <property type="match status" value="1"/>
</dbReference>
<dbReference type="PATRIC" id="fig|1144748.3.peg.2304"/>
<dbReference type="InterPro" id="IPR014030">
    <property type="entry name" value="Ketoacyl_synth_N"/>
</dbReference>
<gene>
    <name evidence="6" type="ORF">KS2013_2284</name>
</gene>
<protein>
    <submittedName>
        <fullName evidence="6">3-oxoacyl-ACP synthase</fullName>
    </submittedName>
</protein>
<dbReference type="NCBIfam" id="NF006587">
    <property type="entry name" value="PRK09116.1"/>
    <property type="match status" value="1"/>
</dbReference>
<dbReference type="PANTHER" id="PTHR11712:SF325">
    <property type="entry name" value="3-OXOACYL-(ACYL-CARRIER-PROTEIN) SYNTHASE II FABF"/>
    <property type="match status" value="1"/>
</dbReference>
<dbReference type="CDD" id="cd00834">
    <property type="entry name" value="KAS_I_II"/>
    <property type="match status" value="1"/>
</dbReference>
<evidence type="ECO:0000256" key="2">
    <source>
        <dbReference type="ARBA" id="ARBA00008467"/>
    </source>
</evidence>
<evidence type="ECO:0000313" key="6">
    <source>
        <dbReference type="EMBL" id="AOE50988.1"/>
    </source>
</evidence>
<sequence>MKRVVVTGMSGITAFGDTWEDISGKFKEGKNAVRFMPEWEQCEGLRTSLAAPVDYQFPKLPRKKIRSMGRVSLLATCATQKALEEAGLLNHMALTDGSTGIAYGSSSGSTKTIPVFGDLIKGGPMTGFTSTSYVEMMSHTAPVNMGVFFGTKGRIIPTSSACTSGSQGIGYAYEAIKYGRQKVMIAGGAEELCITQGAVFDSLFATSVQNNSPETTPKPFDKKRDGLVVGEGAATLILEEYEHAMARGATILGEVIGFGCNSDGAHVTQPQKDTMAVAMKLALQDADVSSDDIGYVSAHGTATDRGDVAETHATYEVFKRAVPISSLKSYFGHTLGACGAIEAWLSIEMMRNNWYAPTVNLTEVDPECAELDYIMENDRHMTHDMIMSNNFAFGGINTSLIFKRAQ</sequence>
<dbReference type="Proteomes" id="UP000094147">
    <property type="component" value="Chromosome"/>
</dbReference>
<dbReference type="OrthoDB" id="9808669at2"/>
<reference evidence="7" key="1">
    <citation type="submission" date="2015-08" db="EMBL/GenBank/DDBJ databases">
        <authorList>
            <person name="Kim K.M."/>
        </authorList>
    </citation>
    <scope>NUCLEOTIDE SEQUENCE [LARGE SCALE GENOMIC DNA]</scope>
    <source>
        <strain evidence="7">KCTC 23892</strain>
    </source>
</reference>
<comment type="pathway">
    <text evidence="1">Lipid metabolism; fatty acid biosynthesis.</text>
</comment>
<dbReference type="InterPro" id="IPR000794">
    <property type="entry name" value="Beta-ketoacyl_synthase"/>
</dbReference>
<accession>A0A1B3BDZ3</accession>
<keyword evidence="3 4" id="KW-0808">Transferase</keyword>
<dbReference type="EMBL" id="CP012418">
    <property type="protein sequence ID" value="AOE50988.1"/>
    <property type="molecule type" value="Genomic_DNA"/>
</dbReference>
<dbReference type="AlphaFoldDB" id="A0A1B3BDZ3"/>
<dbReference type="InterPro" id="IPR020841">
    <property type="entry name" value="PKS_Beta-ketoAc_synthase_dom"/>
</dbReference>
<dbReference type="GO" id="GO:0006633">
    <property type="term" value="P:fatty acid biosynthetic process"/>
    <property type="evidence" value="ECO:0007669"/>
    <property type="project" value="UniProtKB-UniPathway"/>
</dbReference>
<dbReference type="UniPathway" id="UPA00094"/>
<name>A0A1B3BDZ3_9GAMM</name>
<feature type="domain" description="Ketosynthase family 3 (KS3)" evidence="5">
    <location>
        <begin position="1"/>
        <end position="404"/>
    </location>
</feature>
<dbReference type="SMART" id="SM00825">
    <property type="entry name" value="PKS_KS"/>
    <property type="match status" value="1"/>
</dbReference>
<dbReference type="InterPro" id="IPR014031">
    <property type="entry name" value="Ketoacyl_synth_C"/>
</dbReference>
<organism evidence="6 7">
    <name type="scientific">Kangiella sediminilitoris</name>
    <dbReference type="NCBI Taxonomy" id="1144748"/>
    <lineage>
        <taxon>Bacteria</taxon>
        <taxon>Pseudomonadati</taxon>
        <taxon>Pseudomonadota</taxon>
        <taxon>Gammaproteobacteria</taxon>
        <taxon>Kangiellales</taxon>
        <taxon>Kangiellaceae</taxon>
        <taxon>Kangiella</taxon>
    </lineage>
</organism>
<dbReference type="Pfam" id="PF00109">
    <property type="entry name" value="ketoacyl-synt"/>
    <property type="match status" value="1"/>
</dbReference>
<proteinExistence type="inferred from homology"/>